<feature type="domain" description="FATC" evidence="2">
    <location>
        <begin position="528"/>
        <end position="560"/>
    </location>
</feature>
<evidence type="ECO:0000313" key="5">
    <source>
        <dbReference type="Proteomes" id="UP000663838"/>
    </source>
</evidence>
<organism evidence="4 5">
    <name type="scientific">Rotaria socialis</name>
    <dbReference type="NCBI Taxonomy" id="392032"/>
    <lineage>
        <taxon>Eukaryota</taxon>
        <taxon>Metazoa</taxon>
        <taxon>Spiralia</taxon>
        <taxon>Gnathifera</taxon>
        <taxon>Rotifera</taxon>
        <taxon>Eurotatoria</taxon>
        <taxon>Bdelloidea</taxon>
        <taxon>Philodinida</taxon>
        <taxon>Philodinidae</taxon>
        <taxon>Rotaria</taxon>
    </lineage>
</organism>
<dbReference type="Proteomes" id="UP000663838">
    <property type="component" value="Unassembled WGS sequence"/>
</dbReference>
<evidence type="ECO:0000256" key="1">
    <source>
        <dbReference type="SAM" id="MobiDB-lite"/>
    </source>
</evidence>
<name>A0A821L5B1_9BILA</name>
<dbReference type="Pfam" id="PF02260">
    <property type="entry name" value="FATC"/>
    <property type="match status" value="1"/>
</dbReference>
<reference evidence="4" key="1">
    <citation type="submission" date="2021-02" db="EMBL/GenBank/DDBJ databases">
        <authorList>
            <person name="Nowell W R."/>
        </authorList>
    </citation>
    <scope>NUCLEOTIDE SEQUENCE</scope>
</reference>
<proteinExistence type="predicted"/>
<gene>
    <name evidence="3" type="ORF">KIK155_LOCUS10768</name>
    <name evidence="4" type="ORF">TOA249_LOCUS20003</name>
</gene>
<comment type="caution">
    <text evidence="4">The sequence shown here is derived from an EMBL/GenBank/DDBJ whole genome shotgun (WGS) entry which is preliminary data.</text>
</comment>
<feature type="region of interest" description="Disordered" evidence="1">
    <location>
        <begin position="473"/>
        <end position="499"/>
    </location>
</feature>
<dbReference type="InterPro" id="IPR003152">
    <property type="entry name" value="FATC_dom"/>
</dbReference>
<protein>
    <recommendedName>
        <fullName evidence="2">FATC domain-containing protein</fullName>
    </recommendedName>
</protein>
<evidence type="ECO:0000313" key="3">
    <source>
        <dbReference type="EMBL" id="CAF3430390.1"/>
    </source>
</evidence>
<dbReference type="AlphaFoldDB" id="A0A821L5B1"/>
<dbReference type="EMBL" id="CAJOBS010001603">
    <property type="protein sequence ID" value="CAF4745611.1"/>
    <property type="molecule type" value="Genomic_DNA"/>
</dbReference>
<feature type="compositionally biased region" description="Polar residues" evidence="1">
    <location>
        <begin position="473"/>
        <end position="490"/>
    </location>
</feature>
<evidence type="ECO:0000313" key="4">
    <source>
        <dbReference type="EMBL" id="CAF4745611.1"/>
    </source>
</evidence>
<dbReference type="PROSITE" id="PS51190">
    <property type="entry name" value="FATC"/>
    <property type="match status" value="1"/>
</dbReference>
<dbReference type="EMBL" id="CAJNYV010001637">
    <property type="protein sequence ID" value="CAF3430390.1"/>
    <property type="molecule type" value="Genomic_DNA"/>
</dbReference>
<evidence type="ECO:0000259" key="2">
    <source>
        <dbReference type="PROSITE" id="PS51190"/>
    </source>
</evidence>
<accession>A0A821L5B1</accession>
<sequence>MSNTVKLINSLENVFRLLKNLLNNFELTTIPSLIRGACSKQNSLIVCMDLLNHAFKQIQHMTTSNSTASVDDTCQEVYQQLRSSWASSDKIFDTFLNLSDSFDDLDKELNNIYTLFQTLDIPLANIDNDLHQQFLTNFFAMSKIATMRHVCQLIIDHSQTFNNVKSQITNDGDISTIIVQYLADLLSLAMSYLIFSLIPSSQSILENTFTQTDNQFQDFMNSTCLITPTNQLAEIQQILAQINDIKTSIVDDLTTDQNILTISDSTSTVVIDKMTNLEQTNDKQLCLHLVKILQSWLLFEQYEEQIKLQRDLIIHARTFAEKGLEICLLKTDIESNFTIVEQAVLEFPPVENLKQITLQNLPSLIEQAEHECVKHKRNRIKEERELENPRDEKSHLISELKSLLKIIPHRALQNYSNIHREFLELCHTVVKHTLHVDTNSSFKYDARITKIKQLITIKTKVFDDLIQLNPTIDNENQERTSSSTVNTSTQDEVTDKTTKVTEERNKYAVEICNRIRDKLDGSDPDPLTQSSISEQVRYTVREATDTENLATLYEGWASWV</sequence>
<dbReference type="Proteomes" id="UP000663865">
    <property type="component" value="Unassembled WGS sequence"/>
</dbReference>
<dbReference type="SMART" id="SM01343">
    <property type="entry name" value="FATC"/>
    <property type="match status" value="1"/>
</dbReference>